<sequence>MEVSLLYVLNHFRIRIADFFRHWYFNGFFRAVYWTLNFLERLDRVFALRVTFKNWFQPLYQDYSLIGYLWGFLFRTVRIFAAIAVYFTVIFLSSASFFLWAFLPLYAIYRIVIDL</sequence>
<accession>A0A1G1ZHC6</accession>
<evidence type="ECO:0000313" key="3">
    <source>
        <dbReference type="Proteomes" id="UP000177960"/>
    </source>
</evidence>
<evidence type="ECO:0000256" key="1">
    <source>
        <dbReference type="SAM" id="Phobius"/>
    </source>
</evidence>
<keyword evidence="1" id="KW-0472">Membrane</keyword>
<name>A0A1G1ZHC6_9BACT</name>
<dbReference type="EMBL" id="MHJG01000025">
    <property type="protein sequence ID" value="OGY63227.1"/>
    <property type="molecule type" value="Genomic_DNA"/>
</dbReference>
<evidence type="ECO:0000313" key="2">
    <source>
        <dbReference type="EMBL" id="OGY63227.1"/>
    </source>
</evidence>
<protein>
    <submittedName>
        <fullName evidence="2">Uncharacterized protein</fullName>
    </submittedName>
</protein>
<keyword evidence="1" id="KW-1133">Transmembrane helix</keyword>
<organism evidence="2 3">
    <name type="scientific">Candidatus Harrisonbacteria bacterium RIFCSPHIGHO2_02_FULL_42_16</name>
    <dbReference type="NCBI Taxonomy" id="1798404"/>
    <lineage>
        <taxon>Bacteria</taxon>
        <taxon>Candidatus Harrisoniibacteriota</taxon>
    </lineage>
</organism>
<feature type="transmembrane region" description="Helical" evidence="1">
    <location>
        <begin position="83"/>
        <end position="109"/>
    </location>
</feature>
<dbReference type="Proteomes" id="UP000177960">
    <property type="component" value="Unassembled WGS sequence"/>
</dbReference>
<dbReference type="AlphaFoldDB" id="A0A1G1ZHC6"/>
<keyword evidence="1" id="KW-0812">Transmembrane</keyword>
<proteinExistence type="predicted"/>
<reference evidence="2 3" key="1">
    <citation type="journal article" date="2016" name="Nat. Commun.">
        <title>Thousands of microbial genomes shed light on interconnected biogeochemical processes in an aquifer system.</title>
        <authorList>
            <person name="Anantharaman K."/>
            <person name="Brown C.T."/>
            <person name="Hug L.A."/>
            <person name="Sharon I."/>
            <person name="Castelle C.J."/>
            <person name="Probst A.J."/>
            <person name="Thomas B.C."/>
            <person name="Singh A."/>
            <person name="Wilkins M.J."/>
            <person name="Karaoz U."/>
            <person name="Brodie E.L."/>
            <person name="Williams K.H."/>
            <person name="Hubbard S.S."/>
            <person name="Banfield J.F."/>
        </authorList>
    </citation>
    <scope>NUCLEOTIDE SEQUENCE [LARGE SCALE GENOMIC DNA]</scope>
</reference>
<dbReference type="STRING" id="1798404.A3B92_03975"/>
<comment type="caution">
    <text evidence="2">The sequence shown here is derived from an EMBL/GenBank/DDBJ whole genome shotgun (WGS) entry which is preliminary data.</text>
</comment>
<gene>
    <name evidence="2" type="ORF">A3B92_03975</name>
</gene>